<dbReference type="EMBL" id="CP001029">
    <property type="protein sequence ID" value="ACB81967.1"/>
    <property type="molecule type" value="Genomic_DNA"/>
</dbReference>
<proteinExistence type="inferred from homology"/>
<accession>B1Z9K3</accession>
<keyword evidence="1" id="KW-0067">ATP-binding</keyword>
<dbReference type="Gene3D" id="1.10.8.60">
    <property type="match status" value="1"/>
</dbReference>
<dbReference type="SUPFAM" id="SSF140990">
    <property type="entry name" value="FtsH protease domain-like"/>
    <property type="match status" value="1"/>
</dbReference>
<dbReference type="GO" id="GO:0030163">
    <property type="term" value="P:protein catabolic process"/>
    <property type="evidence" value="ECO:0007669"/>
    <property type="project" value="TreeGrafter"/>
</dbReference>
<feature type="compositionally biased region" description="Basic and acidic residues" evidence="2">
    <location>
        <begin position="1"/>
        <end position="12"/>
    </location>
</feature>
<dbReference type="PANTHER" id="PTHR23076:SF97">
    <property type="entry name" value="ATP-DEPENDENT ZINC METALLOPROTEASE YME1L1"/>
    <property type="match status" value="1"/>
</dbReference>
<dbReference type="GO" id="GO:0016887">
    <property type="term" value="F:ATP hydrolysis activity"/>
    <property type="evidence" value="ECO:0007669"/>
    <property type="project" value="InterPro"/>
</dbReference>
<name>B1Z9K3_METPB</name>
<dbReference type="RefSeq" id="WP_012455672.1">
    <property type="nucleotide sequence ID" value="NC_010725.1"/>
</dbReference>
<dbReference type="GO" id="GO:0004176">
    <property type="term" value="F:ATP-dependent peptidase activity"/>
    <property type="evidence" value="ECO:0007669"/>
    <property type="project" value="InterPro"/>
</dbReference>
<dbReference type="Gene3D" id="1.20.58.760">
    <property type="entry name" value="Peptidase M41"/>
    <property type="match status" value="1"/>
</dbReference>
<dbReference type="SMART" id="SM00382">
    <property type="entry name" value="AAA"/>
    <property type="match status" value="1"/>
</dbReference>
<dbReference type="AlphaFoldDB" id="B1Z9K3"/>
<dbReference type="OrthoDB" id="9809379at2"/>
<dbReference type="InterPro" id="IPR037219">
    <property type="entry name" value="Peptidase_M41-like"/>
</dbReference>
<dbReference type="Pfam" id="PF01434">
    <property type="entry name" value="Peptidase_M41"/>
    <property type="match status" value="1"/>
</dbReference>
<feature type="region of interest" description="Disordered" evidence="2">
    <location>
        <begin position="672"/>
        <end position="715"/>
    </location>
</feature>
<dbReference type="CDD" id="cd19481">
    <property type="entry name" value="RecA-like_protease"/>
    <property type="match status" value="1"/>
</dbReference>
<evidence type="ECO:0000313" key="4">
    <source>
        <dbReference type="EMBL" id="ACB81967.1"/>
    </source>
</evidence>
<dbReference type="InterPro" id="IPR003593">
    <property type="entry name" value="AAA+_ATPase"/>
</dbReference>
<sequence length="715" mass="75715">MKGPAKPRELGAKRRSRAIPRSGPDVVRHMLQRLQEQSAAEPGFLEFCEEPERFGPEVAGAAVLFGFALASREGLLQRLENAAPVVIVEVPHAEWIEPMRMALEACFGSAPTRPGIWRKDRPKLREGRRAIVVEAVAGRIHPVSKSDGGTAKAFREHRPLIGVLAGPHTGLPVDLLEACEERIVVGGLDPEGVEFVVDHVVGGIARRRLTAGVAAAVGPRDLRAAIHRARGAEGSIDRLAAMVERRLERCRAADGLRLQDLTGYGPAADWGLAAAADLSAYSRNRISWSACEPGVLLAGKPGTGKTSFARALACQAGVPLLAGSLAQWQSAGEAHLGTTLAAMRGFFETARKASPCVALIDELDSFGDRRHFSGHNRAYSVQVVNGLLECLDGAGGHAGVLLVGTTNHPDRIDPAILRSGRFDRCFTIPLPTISDLSAILRQHLGTDLADADLTDVARRALGGTGADCAAWVRRARGRARRADRMLALGDLLFEIDASAPSRGEAEDARLATHESGHAVVAHALGFELQAIVLHRSAEGGGSTSFRLPDRYATRANLLDLLAVYLAGRAAEVLVHGAASTGAAADLSDATAICRHMHCSWGLGSRIAVSPPASMPAKVAALVERDLRRASDAATCILVERRRCLDALASTLTLRRSLDSAEMEAILQQPVGSVGAGPAVPDDESTVGLSRRLKPGRGKVVSARRHADGGASTCRS</sequence>
<dbReference type="InterPro" id="IPR003960">
    <property type="entry name" value="ATPase_AAA_CS"/>
</dbReference>
<dbReference type="PANTHER" id="PTHR23076">
    <property type="entry name" value="METALLOPROTEASE M41 FTSH"/>
    <property type="match status" value="1"/>
</dbReference>
<dbReference type="GO" id="GO:0005524">
    <property type="term" value="F:ATP binding"/>
    <property type="evidence" value="ECO:0007669"/>
    <property type="project" value="UniProtKB-KW"/>
</dbReference>
<dbReference type="InterPro" id="IPR000642">
    <property type="entry name" value="Peptidase_M41"/>
</dbReference>
<dbReference type="STRING" id="441620.Mpop_3837"/>
<gene>
    <name evidence="4" type="ordered locus">Mpop_3837</name>
</gene>
<dbReference type="HOGENOM" id="CLU_000688_20_1_5"/>
<dbReference type="GO" id="GO:0005886">
    <property type="term" value="C:plasma membrane"/>
    <property type="evidence" value="ECO:0007669"/>
    <property type="project" value="TreeGrafter"/>
</dbReference>
<keyword evidence="1" id="KW-0547">Nucleotide-binding</keyword>
<dbReference type="GO" id="GO:0004222">
    <property type="term" value="F:metalloendopeptidase activity"/>
    <property type="evidence" value="ECO:0007669"/>
    <property type="project" value="InterPro"/>
</dbReference>
<dbReference type="InterPro" id="IPR003959">
    <property type="entry name" value="ATPase_AAA_core"/>
</dbReference>
<dbReference type="InterPro" id="IPR027417">
    <property type="entry name" value="P-loop_NTPase"/>
</dbReference>
<dbReference type="GO" id="GO:0006508">
    <property type="term" value="P:proteolysis"/>
    <property type="evidence" value="ECO:0007669"/>
    <property type="project" value="InterPro"/>
</dbReference>
<dbReference type="eggNOG" id="COG0465">
    <property type="taxonomic scope" value="Bacteria"/>
</dbReference>
<evidence type="ECO:0000256" key="1">
    <source>
        <dbReference type="RuleBase" id="RU003651"/>
    </source>
</evidence>
<organism evidence="4 5">
    <name type="scientific">Methylorubrum populi (strain ATCC BAA-705 / NCIMB 13946 / BJ001)</name>
    <name type="common">Methylobacterium populi</name>
    <dbReference type="NCBI Taxonomy" id="441620"/>
    <lineage>
        <taxon>Bacteria</taxon>
        <taxon>Pseudomonadati</taxon>
        <taxon>Pseudomonadota</taxon>
        <taxon>Alphaproteobacteria</taxon>
        <taxon>Hyphomicrobiales</taxon>
        <taxon>Methylobacteriaceae</taxon>
        <taxon>Methylorubrum</taxon>
    </lineage>
</organism>
<dbReference type="SUPFAM" id="SSF52540">
    <property type="entry name" value="P-loop containing nucleoside triphosphate hydrolases"/>
    <property type="match status" value="1"/>
</dbReference>
<evidence type="ECO:0000256" key="2">
    <source>
        <dbReference type="SAM" id="MobiDB-lite"/>
    </source>
</evidence>
<dbReference type="KEGG" id="mpo:Mpop_3837"/>
<evidence type="ECO:0000259" key="3">
    <source>
        <dbReference type="SMART" id="SM00382"/>
    </source>
</evidence>
<comment type="similarity">
    <text evidence="1">Belongs to the AAA ATPase family.</text>
</comment>
<feature type="domain" description="AAA+ ATPase" evidence="3">
    <location>
        <begin position="291"/>
        <end position="432"/>
    </location>
</feature>
<reference evidence="4" key="1">
    <citation type="submission" date="2008-04" db="EMBL/GenBank/DDBJ databases">
        <title>Complete sequence of chromosome of Methylobacterium populi BJ001.</title>
        <authorList>
            <consortium name="US DOE Joint Genome Institute"/>
            <person name="Copeland A."/>
            <person name="Lucas S."/>
            <person name="Lapidus A."/>
            <person name="Glavina del Rio T."/>
            <person name="Dalin E."/>
            <person name="Tice H."/>
            <person name="Bruce D."/>
            <person name="Goodwin L."/>
            <person name="Pitluck S."/>
            <person name="Chertkov O."/>
            <person name="Brettin T."/>
            <person name="Detter J.C."/>
            <person name="Han C."/>
            <person name="Kuske C.R."/>
            <person name="Schmutz J."/>
            <person name="Larimer F."/>
            <person name="Land M."/>
            <person name="Hauser L."/>
            <person name="Kyrpides N."/>
            <person name="Mikhailova N."/>
            <person name="Marx C."/>
            <person name="Richardson P."/>
        </authorList>
    </citation>
    <scope>NUCLEOTIDE SEQUENCE [LARGE SCALE GENOMIC DNA]</scope>
    <source>
        <strain evidence="4">BJ001</strain>
    </source>
</reference>
<protein>
    <submittedName>
        <fullName evidence="4">AAA ATPase central domain protein</fullName>
    </submittedName>
</protein>
<dbReference type="Gene3D" id="3.40.50.300">
    <property type="entry name" value="P-loop containing nucleotide triphosphate hydrolases"/>
    <property type="match status" value="1"/>
</dbReference>
<feature type="region of interest" description="Disordered" evidence="2">
    <location>
        <begin position="1"/>
        <end position="22"/>
    </location>
</feature>
<evidence type="ECO:0000313" key="5">
    <source>
        <dbReference type="Proteomes" id="UP000007136"/>
    </source>
</evidence>
<dbReference type="Pfam" id="PF00004">
    <property type="entry name" value="AAA"/>
    <property type="match status" value="1"/>
</dbReference>
<dbReference type="PROSITE" id="PS00674">
    <property type="entry name" value="AAA"/>
    <property type="match status" value="1"/>
</dbReference>
<dbReference type="Proteomes" id="UP000007136">
    <property type="component" value="Chromosome"/>
</dbReference>